<dbReference type="PIRSF" id="PIRSF009360">
    <property type="entry name" value="UCP009360"/>
    <property type="match status" value="1"/>
</dbReference>
<keyword evidence="9" id="KW-0472">Membrane</keyword>
<proteinExistence type="inferred from homology"/>
<dbReference type="Gramene" id="Kaladp0076s0025.1.v1.1">
    <property type="protein sequence ID" value="Kaladp0076s0025.1.v1.1"/>
    <property type="gene ID" value="Kaladp0076s0025.v1.1"/>
</dbReference>
<dbReference type="PANTHER" id="PTHR31741">
    <property type="entry name" value="OS02G0726500 PROTEIN-RELATED"/>
    <property type="match status" value="1"/>
</dbReference>
<keyword evidence="8" id="KW-1133">Transmembrane helix</keyword>
<evidence type="ECO:0000256" key="3">
    <source>
        <dbReference type="ARBA" id="ARBA00007737"/>
    </source>
</evidence>
<dbReference type="InterPro" id="IPR019378">
    <property type="entry name" value="GDP-Fuc_O-FucTrfase"/>
</dbReference>
<keyword evidence="6" id="KW-0812">Transmembrane</keyword>
<keyword evidence="5" id="KW-0808">Transferase</keyword>
<comment type="pathway">
    <text evidence="2">Glycan metabolism.</text>
</comment>
<name>A0A7N1A1S6_KALFE</name>
<evidence type="ECO:0000256" key="6">
    <source>
        <dbReference type="ARBA" id="ARBA00022692"/>
    </source>
</evidence>
<evidence type="ECO:0000256" key="13">
    <source>
        <dbReference type="ARBA" id="ARBA00030350"/>
    </source>
</evidence>
<evidence type="ECO:0000256" key="5">
    <source>
        <dbReference type="ARBA" id="ARBA00022679"/>
    </source>
</evidence>
<evidence type="ECO:0000256" key="10">
    <source>
        <dbReference type="ARBA" id="ARBA00023180"/>
    </source>
</evidence>
<keyword evidence="10" id="KW-0325">Glycoprotein</keyword>
<evidence type="ECO:0000256" key="12">
    <source>
        <dbReference type="ARBA" id="ARBA00023277"/>
    </source>
</evidence>
<reference evidence="15" key="1">
    <citation type="submission" date="2021-01" db="UniProtKB">
        <authorList>
            <consortium name="EnsemblPlants"/>
        </authorList>
    </citation>
    <scope>IDENTIFICATION</scope>
</reference>
<dbReference type="InterPro" id="IPR024709">
    <property type="entry name" value="FucosylTrfase_pln"/>
</dbReference>
<feature type="compositionally biased region" description="Basic residues" evidence="14">
    <location>
        <begin position="482"/>
        <end position="492"/>
    </location>
</feature>
<evidence type="ECO:0000256" key="11">
    <source>
        <dbReference type="ARBA" id="ARBA00023253"/>
    </source>
</evidence>
<dbReference type="OMA" id="FTPCVAP"/>
<dbReference type="FunFam" id="3.40.50.11350:FF:000011">
    <property type="entry name" value="O-fucosyltransferase 28"/>
    <property type="match status" value="1"/>
</dbReference>
<keyword evidence="16" id="KW-1185">Reference proteome</keyword>
<keyword evidence="7" id="KW-0735">Signal-anchor</keyword>
<evidence type="ECO:0000256" key="9">
    <source>
        <dbReference type="ARBA" id="ARBA00023136"/>
    </source>
</evidence>
<evidence type="ECO:0000313" key="16">
    <source>
        <dbReference type="Proteomes" id="UP000594263"/>
    </source>
</evidence>
<dbReference type="GO" id="GO:0016757">
    <property type="term" value="F:glycosyltransferase activity"/>
    <property type="evidence" value="ECO:0007669"/>
    <property type="project" value="UniProtKB-KW"/>
</dbReference>
<dbReference type="Proteomes" id="UP000594263">
    <property type="component" value="Unplaced"/>
</dbReference>
<protein>
    <recommendedName>
        <fullName evidence="13">O-fucosyltransferase family protein</fullName>
    </recommendedName>
</protein>
<dbReference type="GO" id="GO:0005737">
    <property type="term" value="C:cytoplasm"/>
    <property type="evidence" value="ECO:0007669"/>
    <property type="project" value="TreeGrafter"/>
</dbReference>
<dbReference type="Pfam" id="PF10250">
    <property type="entry name" value="O-FucT"/>
    <property type="match status" value="1"/>
</dbReference>
<evidence type="ECO:0000256" key="8">
    <source>
        <dbReference type="ARBA" id="ARBA00022989"/>
    </source>
</evidence>
<accession>A0A7N1A1S6</accession>
<evidence type="ECO:0000256" key="2">
    <source>
        <dbReference type="ARBA" id="ARBA00004881"/>
    </source>
</evidence>
<evidence type="ECO:0000256" key="1">
    <source>
        <dbReference type="ARBA" id="ARBA00004606"/>
    </source>
</evidence>
<dbReference type="AlphaFoldDB" id="A0A7N1A1S6"/>
<keyword evidence="12" id="KW-0119">Carbohydrate metabolism</keyword>
<evidence type="ECO:0000313" key="15">
    <source>
        <dbReference type="EnsemblPlants" id="Kaladp0076s0025.1.v1.1"/>
    </source>
</evidence>
<comment type="subcellular location">
    <subcellularLocation>
        <location evidence="1">Membrane</location>
        <topology evidence="1">Single-pass type II membrane protein</topology>
    </subcellularLocation>
</comment>
<dbReference type="PANTHER" id="PTHR31741:SF1">
    <property type="entry name" value="O-FUCOSYLTRANSFERASE 7"/>
    <property type="match status" value="1"/>
</dbReference>
<comment type="similarity">
    <text evidence="3">Belongs to the glycosyltransferase GT106 family.</text>
</comment>
<sequence length="535" mass="60722">MQLKKPKWPLLHLLRRLLMCGVLAIGLLALCSVHLLSVQLPVLPSIELPKVASKQEAGQKTLGAELNMARQESNASQLHVPTRKLDGGSGLLDTKKLWKPPQNKDFEPCVEPSDNYTTPEESRGYLIVQTNGGLNQMRAGICDMVAVARIINATLVIPELDKRSFWQDSSNFSDVFDEDYYINALADDVKIVRKLPEDLSNSTIAVKEFRSWSGVEYYQDEIANIWNEYRVIRAAKSDSRLANNNLPVDIQKLRCRACYKALRFSPKIEAMGKLLTERMRSYGRYIALHLRYEKDMLAFSGCTYGLSTEEADELRMIRENTSHWKVKEIDAEEQRRKGYCPMTPKEVGMFLTALGYPKNTPIYIAAGEIYGGESRMVELRARYPMLMNKEQLVTAEVLEPFVSHASQMAALDYIVSVESDVFIPSYSGNMARAVEGHRRFLGHKKTISPDRKALVHLFDKIDRGSMTEGEKLSFRIIEIHKRRQGSPRKRKGPISGTKGSDRFRSEEPFYVNPTPECLCQKDIQTQNTTSSLVAR</sequence>
<organism evidence="15 16">
    <name type="scientific">Kalanchoe fedtschenkoi</name>
    <name type="common">Lavender scallops</name>
    <name type="synonym">South American air plant</name>
    <dbReference type="NCBI Taxonomy" id="63787"/>
    <lineage>
        <taxon>Eukaryota</taxon>
        <taxon>Viridiplantae</taxon>
        <taxon>Streptophyta</taxon>
        <taxon>Embryophyta</taxon>
        <taxon>Tracheophyta</taxon>
        <taxon>Spermatophyta</taxon>
        <taxon>Magnoliopsida</taxon>
        <taxon>eudicotyledons</taxon>
        <taxon>Gunneridae</taxon>
        <taxon>Pentapetalae</taxon>
        <taxon>Saxifragales</taxon>
        <taxon>Crassulaceae</taxon>
        <taxon>Kalanchoe</taxon>
    </lineage>
</organism>
<evidence type="ECO:0000256" key="14">
    <source>
        <dbReference type="SAM" id="MobiDB-lite"/>
    </source>
</evidence>
<keyword evidence="11" id="KW-0294">Fucose metabolism</keyword>
<dbReference type="GO" id="GO:0016020">
    <property type="term" value="C:membrane"/>
    <property type="evidence" value="ECO:0007669"/>
    <property type="project" value="UniProtKB-SubCell"/>
</dbReference>
<dbReference type="CDD" id="cd11299">
    <property type="entry name" value="O-FucT_plant"/>
    <property type="match status" value="1"/>
</dbReference>
<feature type="region of interest" description="Disordered" evidence="14">
    <location>
        <begin position="482"/>
        <end position="506"/>
    </location>
</feature>
<dbReference type="EnsemblPlants" id="Kaladp0076s0025.1.v1.1">
    <property type="protein sequence ID" value="Kaladp0076s0025.1.v1.1"/>
    <property type="gene ID" value="Kaladp0076s0025.v1.1"/>
</dbReference>
<evidence type="ECO:0000256" key="4">
    <source>
        <dbReference type="ARBA" id="ARBA00022676"/>
    </source>
</evidence>
<evidence type="ECO:0000256" key="7">
    <source>
        <dbReference type="ARBA" id="ARBA00022968"/>
    </source>
</evidence>
<keyword evidence="4" id="KW-0328">Glycosyltransferase</keyword>
<dbReference type="GO" id="GO:0006004">
    <property type="term" value="P:fucose metabolic process"/>
    <property type="evidence" value="ECO:0007669"/>
    <property type="project" value="UniProtKB-KW"/>
</dbReference>